<reference evidence="2 3" key="1">
    <citation type="journal article" date="2013" name="Genome Announc.">
        <title>Draft Genome Sequence of Cesiribacter andamanensis Strain AMV16T, Isolated from a Soil Sample from a Mud Volcano in the Andaman Islands, India.</title>
        <authorList>
            <person name="Shivaji S."/>
            <person name="Ara S."/>
            <person name="Begum Z."/>
            <person name="Srinivas T.N."/>
            <person name="Singh A."/>
            <person name="Kumar Pinnaka A."/>
        </authorList>
    </citation>
    <scope>NUCLEOTIDE SEQUENCE [LARGE SCALE GENOMIC DNA]</scope>
    <source>
        <strain evidence="2 3">AMV16</strain>
    </source>
</reference>
<evidence type="ECO:0000256" key="1">
    <source>
        <dbReference type="SAM" id="Phobius"/>
    </source>
</evidence>
<accession>M7N4Q7</accession>
<sequence length="72" mass="7713">MQRTLGILLFILGAVGSIITGWNAYQSTESIKLLGKQITISEADWTPLVISAAVAIIGLILASTASSKKRRR</sequence>
<keyword evidence="1" id="KW-0812">Transmembrane</keyword>
<dbReference type="EMBL" id="AODQ01000068">
    <property type="protein sequence ID" value="EMR02211.1"/>
    <property type="molecule type" value="Genomic_DNA"/>
</dbReference>
<keyword evidence="1" id="KW-1133">Transmembrane helix</keyword>
<protein>
    <recommendedName>
        <fullName evidence="4">Transglycosylase</fullName>
    </recommendedName>
</protein>
<dbReference type="OrthoDB" id="1525139at2"/>
<organism evidence="2 3">
    <name type="scientific">Cesiribacter andamanensis AMV16</name>
    <dbReference type="NCBI Taxonomy" id="1279009"/>
    <lineage>
        <taxon>Bacteria</taxon>
        <taxon>Pseudomonadati</taxon>
        <taxon>Bacteroidota</taxon>
        <taxon>Cytophagia</taxon>
        <taxon>Cytophagales</taxon>
        <taxon>Cesiribacteraceae</taxon>
        <taxon>Cesiribacter</taxon>
    </lineage>
</organism>
<evidence type="ECO:0000313" key="2">
    <source>
        <dbReference type="EMBL" id="EMR02211.1"/>
    </source>
</evidence>
<keyword evidence="1" id="KW-0472">Membrane</keyword>
<dbReference type="RefSeq" id="WP_009196040.1">
    <property type="nucleotide sequence ID" value="NZ_AODQ01000068.1"/>
</dbReference>
<feature type="transmembrane region" description="Helical" evidence="1">
    <location>
        <begin position="7"/>
        <end position="25"/>
    </location>
</feature>
<keyword evidence="3" id="KW-1185">Reference proteome</keyword>
<evidence type="ECO:0008006" key="4">
    <source>
        <dbReference type="Google" id="ProtNLM"/>
    </source>
</evidence>
<comment type="caution">
    <text evidence="2">The sequence shown here is derived from an EMBL/GenBank/DDBJ whole genome shotgun (WGS) entry which is preliminary data.</text>
</comment>
<dbReference type="AlphaFoldDB" id="M7N4Q7"/>
<evidence type="ECO:0000313" key="3">
    <source>
        <dbReference type="Proteomes" id="UP000011910"/>
    </source>
</evidence>
<gene>
    <name evidence="2" type="ORF">ADICEAN_02650</name>
</gene>
<proteinExistence type="predicted"/>
<dbReference type="Proteomes" id="UP000011910">
    <property type="component" value="Unassembled WGS sequence"/>
</dbReference>
<feature type="transmembrane region" description="Helical" evidence="1">
    <location>
        <begin position="45"/>
        <end position="65"/>
    </location>
</feature>
<name>M7N4Q7_9BACT</name>